<evidence type="ECO:0000313" key="3">
    <source>
        <dbReference type="EMBL" id="THH30852.1"/>
    </source>
</evidence>
<evidence type="ECO:0000256" key="1">
    <source>
        <dbReference type="SAM" id="MobiDB-lite"/>
    </source>
</evidence>
<proteinExistence type="predicted"/>
<dbReference type="InterPro" id="IPR001810">
    <property type="entry name" value="F-box_dom"/>
</dbReference>
<accession>A0A4S4MWT3</accession>
<dbReference type="Proteomes" id="UP000308730">
    <property type="component" value="Unassembled WGS sequence"/>
</dbReference>
<organism evidence="3 4">
    <name type="scientific">Antrodiella citrinella</name>
    <dbReference type="NCBI Taxonomy" id="2447956"/>
    <lineage>
        <taxon>Eukaryota</taxon>
        <taxon>Fungi</taxon>
        <taxon>Dikarya</taxon>
        <taxon>Basidiomycota</taxon>
        <taxon>Agaricomycotina</taxon>
        <taxon>Agaricomycetes</taxon>
        <taxon>Polyporales</taxon>
        <taxon>Steccherinaceae</taxon>
        <taxon>Antrodiella</taxon>
    </lineage>
</organism>
<reference evidence="3 4" key="1">
    <citation type="submission" date="2019-02" db="EMBL/GenBank/DDBJ databases">
        <title>Genome sequencing of the rare red list fungi Antrodiella citrinella (Flaviporus citrinellus).</title>
        <authorList>
            <person name="Buettner E."/>
            <person name="Kellner H."/>
        </authorList>
    </citation>
    <scope>NUCLEOTIDE SEQUENCE [LARGE SCALE GENOMIC DNA]</scope>
    <source>
        <strain evidence="3 4">DSM 108506</strain>
    </source>
</reference>
<evidence type="ECO:0000313" key="4">
    <source>
        <dbReference type="Proteomes" id="UP000308730"/>
    </source>
</evidence>
<gene>
    <name evidence="3" type="ORF">EUX98_g3313</name>
</gene>
<keyword evidence="4" id="KW-1185">Reference proteome</keyword>
<feature type="domain" description="F-box" evidence="2">
    <location>
        <begin position="77"/>
        <end position="126"/>
    </location>
</feature>
<protein>
    <recommendedName>
        <fullName evidence="2">F-box domain-containing protein</fullName>
    </recommendedName>
</protein>
<feature type="region of interest" description="Disordered" evidence="1">
    <location>
        <begin position="38"/>
        <end position="76"/>
    </location>
</feature>
<name>A0A4S4MWT3_9APHY</name>
<dbReference type="InterPro" id="IPR036047">
    <property type="entry name" value="F-box-like_dom_sf"/>
</dbReference>
<dbReference type="SUPFAM" id="SSF81383">
    <property type="entry name" value="F-box domain"/>
    <property type="match status" value="1"/>
</dbReference>
<dbReference type="PROSITE" id="PS50181">
    <property type="entry name" value="FBOX"/>
    <property type="match status" value="1"/>
</dbReference>
<dbReference type="AlphaFoldDB" id="A0A4S4MWT3"/>
<evidence type="ECO:0000259" key="2">
    <source>
        <dbReference type="PROSITE" id="PS50181"/>
    </source>
</evidence>
<comment type="caution">
    <text evidence="3">The sequence shown here is derived from an EMBL/GenBank/DDBJ whole genome shotgun (WGS) entry which is preliminary data.</text>
</comment>
<dbReference type="OrthoDB" id="2751682at2759"/>
<sequence>MFCYSTPPQYILASPRVVPSALTVSSMTKQLGNVGSLKRKRDVGDVDTHCPTSEDNPRKAVCRAQAGPRRRKPRGGLRMLPQMPLDIIYEVLSHLGPRELLMLSRSNRDFHTLLAGPSSASFWKGARSNIEGLPERPLWLPEIKYAKLAFDTLCTGCAKKRIYHVEWEILARLCADCKRGLTRLCFLGDLIPSFHGLQWRDRDEMVNHLHNPGKPLVRVLESDIEQLTRDWNEHGAGNTADDRKEFMEMRKRKVKERTEFAQACSRWEKWYKEKGRLDGMLQNLKESGWAEELGTISSTMMNKFLPSGLGRKNCPTVWAKIEKDLQHYVERTRVETLYTRRYAMMCAVMDEHNRAHRGVFPSYPEFATDPAVQKILTDTSTDSNLTETQFRATVVPLIPDIRNRWERLIRSQINSRIRFVTRHAFNREPMDLALGSLMRCSACRLIFEYPSMLSHQCSPGTTNERKPPYLYSLGFLVAFRYAIWDYRFIEIVHHVITACGVDAATVEVGEMDFSGTRLYCTHCAKRMPGVMTVLTWREAVAHCYTAHENENIDFVLEGITWGRVPSKECLKALPLEACASAEAKLDRDASRHWHCGICSALEADSRPIIEAHTLSE</sequence>
<dbReference type="CDD" id="cd09917">
    <property type="entry name" value="F-box_SF"/>
    <property type="match status" value="1"/>
</dbReference>
<dbReference type="EMBL" id="SGPM01000065">
    <property type="protein sequence ID" value="THH30852.1"/>
    <property type="molecule type" value="Genomic_DNA"/>
</dbReference>
<dbReference type="Pfam" id="PF00646">
    <property type="entry name" value="F-box"/>
    <property type="match status" value="1"/>
</dbReference>